<dbReference type="InterPro" id="IPR016197">
    <property type="entry name" value="Chromo-like_dom_sf"/>
</dbReference>
<dbReference type="InterPro" id="IPR001584">
    <property type="entry name" value="Integrase_cat-core"/>
</dbReference>
<protein>
    <recommendedName>
        <fullName evidence="6">Chromo domain-containing protein</fullName>
    </recommendedName>
</protein>
<dbReference type="InterPro" id="IPR050951">
    <property type="entry name" value="Retrovirus_Pol_polyprotein"/>
</dbReference>
<dbReference type="EMBL" id="MJFZ01000377">
    <property type="protein sequence ID" value="RAW30312.1"/>
    <property type="molecule type" value="Genomic_DNA"/>
</dbReference>
<keyword evidence="5" id="KW-1185">Reference proteome</keyword>
<accession>A0A329S3U2</accession>
<evidence type="ECO:0000313" key="5">
    <source>
        <dbReference type="Proteomes" id="UP000251314"/>
    </source>
</evidence>
<feature type="domain" description="Integrase catalytic" evidence="3">
    <location>
        <begin position="96"/>
        <end position="212"/>
    </location>
</feature>
<name>A0A329S3U2_9STRA</name>
<dbReference type="InterPro" id="IPR036397">
    <property type="entry name" value="RNaseH_sf"/>
</dbReference>
<dbReference type="AlphaFoldDB" id="A0A329S3U2"/>
<reference evidence="4 5" key="1">
    <citation type="submission" date="2018-01" db="EMBL/GenBank/DDBJ databases">
        <title>Draft genome of the strawberry crown rot pathogen Phytophthora cactorum.</title>
        <authorList>
            <person name="Armitage A.D."/>
            <person name="Lysoe E."/>
            <person name="Nellist C.F."/>
            <person name="Harrison R.J."/>
            <person name="Brurberg M.B."/>
        </authorList>
    </citation>
    <scope>NUCLEOTIDE SEQUENCE [LARGE SCALE GENOMIC DNA]</scope>
    <source>
        <strain evidence="4 5">10300</strain>
    </source>
</reference>
<evidence type="ECO:0000259" key="2">
    <source>
        <dbReference type="PROSITE" id="PS50013"/>
    </source>
</evidence>
<dbReference type="VEuPathDB" id="FungiDB:PC110_g13326"/>
<dbReference type="PANTHER" id="PTHR37984:SF5">
    <property type="entry name" value="PROTEIN NYNRIN-LIKE"/>
    <property type="match status" value="1"/>
</dbReference>
<dbReference type="InterPro" id="IPR000953">
    <property type="entry name" value="Chromo/chromo_shadow_dom"/>
</dbReference>
<gene>
    <name evidence="4" type="ORF">PC110_g13326</name>
</gene>
<dbReference type="Gene3D" id="1.10.340.70">
    <property type="match status" value="1"/>
</dbReference>
<comment type="caution">
    <text evidence="4">The sequence shown here is derived from an EMBL/GenBank/DDBJ whole genome shotgun (WGS) entry which is preliminary data.</text>
</comment>
<dbReference type="InterPro" id="IPR041588">
    <property type="entry name" value="Integrase_H2C2"/>
</dbReference>
<dbReference type="GO" id="GO:0003676">
    <property type="term" value="F:nucleic acid binding"/>
    <property type="evidence" value="ECO:0007669"/>
    <property type="project" value="InterPro"/>
</dbReference>
<dbReference type="SUPFAM" id="SSF53098">
    <property type="entry name" value="Ribonuclease H-like"/>
    <property type="match status" value="1"/>
</dbReference>
<evidence type="ECO:0000259" key="3">
    <source>
        <dbReference type="PROSITE" id="PS50994"/>
    </source>
</evidence>
<sequence>MSPLPDTSHQNSAKQLDEIHLRLVVPTTMTQEVLQNCHDSLDGGHQGVVRTYQRVKRDYYWHGLYADVEKHVKSCPDCSSSKHLPYLRGYSPGNVLAERPFQVVSMDFVIPLPKSQRGNTALLSFQCAFTGYVMAKPMAETDAIRVAQAFEECVYQRFGASSLIRHDCDPRFMSEQERSVKTVIQTIRVYADDPLQHDWDEITERLVFAINNSQDTTRKETPFYLVHGWDGTSTLKAMASSIRRGTGRQSNALACRREINRQHGIALELAKEYQAKEKARSAKEHNETLSRKERAAISRSARDESTRQGHDHSGALREDSGEALKSLVKKKVEEYAYELELPDRSGYRFYPVVHVSRLKAVCEFESRPTTRLTEGITEDSKLDFDEELLPEDSWQPDHLAGEFEIEAILDDTTPLTTTTERTVWEFKVKWIGYDEPTWEPLPNLSCGGFLDDYLRRKRIEQRLQMVQVTDED</sequence>
<dbReference type="PROSITE" id="PS50013">
    <property type="entry name" value="CHROMO_2"/>
    <property type="match status" value="1"/>
</dbReference>
<evidence type="ECO:0008006" key="6">
    <source>
        <dbReference type="Google" id="ProtNLM"/>
    </source>
</evidence>
<evidence type="ECO:0000313" key="4">
    <source>
        <dbReference type="EMBL" id="RAW30312.1"/>
    </source>
</evidence>
<dbReference type="InterPro" id="IPR012337">
    <property type="entry name" value="RNaseH-like_sf"/>
</dbReference>
<feature type="region of interest" description="Disordered" evidence="1">
    <location>
        <begin position="277"/>
        <end position="320"/>
    </location>
</feature>
<dbReference type="SUPFAM" id="SSF54160">
    <property type="entry name" value="Chromo domain-like"/>
    <property type="match status" value="1"/>
</dbReference>
<dbReference type="Proteomes" id="UP000251314">
    <property type="component" value="Unassembled WGS sequence"/>
</dbReference>
<organism evidence="4 5">
    <name type="scientific">Phytophthora cactorum</name>
    <dbReference type="NCBI Taxonomy" id="29920"/>
    <lineage>
        <taxon>Eukaryota</taxon>
        <taxon>Sar</taxon>
        <taxon>Stramenopiles</taxon>
        <taxon>Oomycota</taxon>
        <taxon>Peronosporomycetes</taxon>
        <taxon>Peronosporales</taxon>
        <taxon>Peronosporaceae</taxon>
        <taxon>Phytophthora</taxon>
    </lineage>
</organism>
<proteinExistence type="predicted"/>
<dbReference type="FunFam" id="1.10.340.70:FF:000001">
    <property type="entry name" value="Retrovirus-related Pol polyprotein from transposon gypsy-like Protein"/>
    <property type="match status" value="1"/>
</dbReference>
<evidence type="ECO:0000256" key="1">
    <source>
        <dbReference type="SAM" id="MobiDB-lite"/>
    </source>
</evidence>
<feature type="domain" description="Chromo" evidence="2">
    <location>
        <begin position="403"/>
        <end position="465"/>
    </location>
</feature>
<dbReference type="OrthoDB" id="106360at2759"/>
<dbReference type="GO" id="GO:0015074">
    <property type="term" value="P:DNA integration"/>
    <property type="evidence" value="ECO:0007669"/>
    <property type="project" value="InterPro"/>
</dbReference>
<dbReference type="SMART" id="SM00298">
    <property type="entry name" value="CHROMO"/>
    <property type="match status" value="1"/>
</dbReference>
<dbReference type="Gene3D" id="2.40.50.40">
    <property type="match status" value="1"/>
</dbReference>
<dbReference type="PANTHER" id="PTHR37984">
    <property type="entry name" value="PROTEIN CBG26694"/>
    <property type="match status" value="1"/>
</dbReference>
<dbReference type="PROSITE" id="PS50994">
    <property type="entry name" value="INTEGRASE"/>
    <property type="match status" value="1"/>
</dbReference>
<dbReference type="Pfam" id="PF17921">
    <property type="entry name" value="Integrase_H2C2"/>
    <property type="match status" value="1"/>
</dbReference>
<dbReference type="Gene3D" id="3.30.420.10">
    <property type="entry name" value="Ribonuclease H-like superfamily/Ribonuclease H"/>
    <property type="match status" value="2"/>
</dbReference>